<dbReference type="PANTHER" id="PTHR11715:SF3">
    <property type="entry name" value="GLYCINE CLEAVAGE SYSTEM H PROTEIN-RELATED"/>
    <property type="match status" value="1"/>
</dbReference>
<dbReference type="SUPFAM" id="SSF51230">
    <property type="entry name" value="Single hybrid motif"/>
    <property type="match status" value="1"/>
</dbReference>
<evidence type="ECO:0000256" key="3">
    <source>
        <dbReference type="ARBA" id="ARBA00022946"/>
    </source>
</evidence>
<evidence type="ECO:0000256" key="4">
    <source>
        <dbReference type="PIRSR" id="PIRSR617453-50"/>
    </source>
</evidence>
<dbReference type="Proteomes" id="UP000078544">
    <property type="component" value="Unassembled WGS sequence"/>
</dbReference>
<comment type="cofactor">
    <cofactor evidence="5">
        <name>(R)-lipoate</name>
        <dbReference type="ChEBI" id="CHEBI:83088"/>
    </cofactor>
    <text evidence="5">Binds 1 lipoyl cofactor covalently.</text>
</comment>
<evidence type="ECO:0000313" key="7">
    <source>
        <dbReference type="EMBL" id="KZZ92862.1"/>
    </source>
</evidence>
<proteinExistence type="inferred from homology"/>
<evidence type="ECO:0000256" key="1">
    <source>
        <dbReference type="ARBA" id="ARBA00009249"/>
    </source>
</evidence>
<accession>A0A167ZML9</accession>
<keyword evidence="8" id="KW-1185">Reference proteome</keyword>
<dbReference type="InterPro" id="IPR003016">
    <property type="entry name" value="2-oxoA_DH_lipoyl-BS"/>
</dbReference>
<dbReference type="InterPro" id="IPR000089">
    <property type="entry name" value="Biotin_lipoyl"/>
</dbReference>
<keyword evidence="3 5" id="KW-0809">Transit peptide</keyword>
<evidence type="ECO:0000256" key="5">
    <source>
        <dbReference type="RuleBase" id="RU364055"/>
    </source>
</evidence>
<dbReference type="InterPro" id="IPR011053">
    <property type="entry name" value="Single_hybrid_motif"/>
</dbReference>
<organism evidence="7 8">
    <name type="scientific">Moelleriella libera RCEF 2490</name>
    <dbReference type="NCBI Taxonomy" id="1081109"/>
    <lineage>
        <taxon>Eukaryota</taxon>
        <taxon>Fungi</taxon>
        <taxon>Dikarya</taxon>
        <taxon>Ascomycota</taxon>
        <taxon>Pezizomycotina</taxon>
        <taxon>Sordariomycetes</taxon>
        <taxon>Hypocreomycetidae</taxon>
        <taxon>Hypocreales</taxon>
        <taxon>Clavicipitaceae</taxon>
        <taxon>Moelleriella</taxon>
    </lineage>
</organism>
<comment type="subcellular location">
    <subcellularLocation>
        <location evidence="5">Mitochondrion</location>
    </subcellularLocation>
</comment>
<dbReference type="OrthoDB" id="10264154at2759"/>
<dbReference type="NCBIfam" id="NF002270">
    <property type="entry name" value="PRK01202.1"/>
    <property type="match status" value="1"/>
</dbReference>
<comment type="caution">
    <text evidence="7">The sequence shown here is derived from an EMBL/GenBank/DDBJ whole genome shotgun (WGS) entry which is preliminary data.</text>
</comment>
<evidence type="ECO:0000313" key="8">
    <source>
        <dbReference type="Proteomes" id="UP000078544"/>
    </source>
</evidence>
<feature type="domain" description="Lipoyl-binding" evidence="6">
    <location>
        <begin position="55"/>
        <end position="142"/>
    </location>
</feature>
<dbReference type="GO" id="GO:0005739">
    <property type="term" value="C:mitochondrion"/>
    <property type="evidence" value="ECO:0007669"/>
    <property type="project" value="UniProtKB-SubCell"/>
</dbReference>
<dbReference type="PROSITE" id="PS50968">
    <property type="entry name" value="BIOTINYL_LIPOYL"/>
    <property type="match status" value="1"/>
</dbReference>
<dbReference type="AlphaFoldDB" id="A0A167ZML9"/>
<dbReference type="GO" id="GO:0031405">
    <property type="term" value="F:lipoic acid binding"/>
    <property type="evidence" value="ECO:0007669"/>
    <property type="project" value="EnsemblFungi"/>
</dbReference>
<keyword evidence="5" id="KW-0496">Mitochondrion</keyword>
<dbReference type="PROSITE" id="PS00189">
    <property type="entry name" value="LIPOYL"/>
    <property type="match status" value="1"/>
</dbReference>
<keyword evidence="2 4" id="KW-0450">Lipoyl</keyword>
<dbReference type="GO" id="GO:0009249">
    <property type="term" value="P:protein lipoylation"/>
    <property type="evidence" value="ECO:0007669"/>
    <property type="project" value="EnsemblFungi"/>
</dbReference>
<dbReference type="InterPro" id="IPR002930">
    <property type="entry name" value="GCV_H"/>
</dbReference>
<dbReference type="EMBL" id="AZGY01000014">
    <property type="protein sequence ID" value="KZZ92862.1"/>
    <property type="molecule type" value="Genomic_DNA"/>
</dbReference>
<dbReference type="GO" id="GO:0005960">
    <property type="term" value="C:glycine cleavage complex"/>
    <property type="evidence" value="ECO:0007669"/>
    <property type="project" value="UniProtKB-UniRule"/>
</dbReference>
<gene>
    <name evidence="7" type="ORF">AAL_05894</name>
</gene>
<dbReference type="CDD" id="cd06848">
    <property type="entry name" value="GCS_H"/>
    <property type="match status" value="1"/>
</dbReference>
<evidence type="ECO:0000259" key="6">
    <source>
        <dbReference type="PROSITE" id="PS50968"/>
    </source>
</evidence>
<dbReference type="Gene3D" id="2.40.50.100">
    <property type="match status" value="1"/>
</dbReference>
<feature type="modified residue" description="N6-lipoyllysine" evidence="4">
    <location>
        <position position="97"/>
    </location>
</feature>
<sequence>MASITCALRAVARPAAMRMAAPRAAFRLLSTSRPIFAKKYTKDHEWIDLSADRKSATVGISEYAAEQLGDVVYVELPETSGEFIEQGDAIGAVESVKSASDINAPIKCKVVQGNVLLEEKPSTINQVPEDDSNGGGWIVKVEVDEQGAKEYDELMDAEAYKSFTSE</sequence>
<dbReference type="InterPro" id="IPR033753">
    <property type="entry name" value="GCV_H/Fam206"/>
</dbReference>
<evidence type="ECO:0000256" key="2">
    <source>
        <dbReference type="ARBA" id="ARBA00022823"/>
    </source>
</evidence>
<name>A0A167ZML9_9HYPO</name>
<reference evidence="7 8" key="1">
    <citation type="journal article" date="2016" name="Genome Biol. Evol.">
        <title>Divergent and convergent evolution of fungal pathogenicity.</title>
        <authorList>
            <person name="Shang Y."/>
            <person name="Xiao G."/>
            <person name="Zheng P."/>
            <person name="Cen K."/>
            <person name="Zhan S."/>
            <person name="Wang C."/>
        </authorList>
    </citation>
    <scope>NUCLEOTIDE SEQUENCE [LARGE SCALE GENOMIC DNA]</scope>
    <source>
        <strain evidence="7 8">RCEF 2490</strain>
    </source>
</reference>
<comment type="function">
    <text evidence="5">The H protein shuttles the methylamine group of glycine from the P protein to the T protein.</text>
</comment>
<protein>
    <recommendedName>
        <fullName evidence="5">Glycine cleavage system H protein</fullName>
    </recommendedName>
</protein>
<dbReference type="GO" id="GO:0006730">
    <property type="term" value="P:one-carbon metabolic process"/>
    <property type="evidence" value="ECO:0007669"/>
    <property type="project" value="EnsemblFungi"/>
</dbReference>
<dbReference type="GO" id="GO:0019464">
    <property type="term" value="P:glycine decarboxylation via glycine cleavage system"/>
    <property type="evidence" value="ECO:0007669"/>
    <property type="project" value="UniProtKB-UniRule"/>
</dbReference>
<dbReference type="NCBIfam" id="TIGR00527">
    <property type="entry name" value="gcvH"/>
    <property type="match status" value="1"/>
</dbReference>
<dbReference type="PANTHER" id="PTHR11715">
    <property type="entry name" value="GLYCINE CLEAVAGE SYSTEM H PROTEIN"/>
    <property type="match status" value="1"/>
</dbReference>
<dbReference type="Pfam" id="PF01597">
    <property type="entry name" value="GCV_H"/>
    <property type="match status" value="1"/>
</dbReference>
<dbReference type="InterPro" id="IPR017453">
    <property type="entry name" value="GCV_H_sub"/>
</dbReference>
<dbReference type="STRING" id="1081109.A0A167ZML9"/>
<comment type="subunit">
    <text evidence="5">The glycine cleavage system is composed of four proteins: P, T, L and H.</text>
</comment>
<comment type="similarity">
    <text evidence="1 5">Belongs to the GcvH family.</text>
</comment>